<dbReference type="PROSITE" id="PS50893">
    <property type="entry name" value="ABC_TRANSPORTER_2"/>
    <property type="match status" value="1"/>
</dbReference>
<evidence type="ECO:0000313" key="3">
    <source>
        <dbReference type="EMBL" id="KAK9751741.1"/>
    </source>
</evidence>
<dbReference type="InterPro" id="IPR027417">
    <property type="entry name" value="P-loop_NTPase"/>
</dbReference>
<dbReference type="InterPro" id="IPR003439">
    <property type="entry name" value="ABC_transporter-like_ATP-bd"/>
</dbReference>
<keyword evidence="1" id="KW-0812">Transmembrane</keyword>
<keyword evidence="1" id="KW-0472">Membrane</keyword>
<dbReference type="GO" id="GO:0140359">
    <property type="term" value="F:ABC-type transporter activity"/>
    <property type="evidence" value="ECO:0007669"/>
    <property type="project" value="InterPro"/>
</dbReference>
<gene>
    <name evidence="3" type="ORF">QE152_g4859</name>
</gene>
<dbReference type="AlphaFoldDB" id="A0AAW1MZQ6"/>
<proteinExistence type="predicted"/>
<feature type="transmembrane region" description="Helical" evidence="1">
    <location>
        <begin position="80"/>
        <end position="101"/>
    </location>
</feature>
<dbReference type="GO" id="GO:0005319">
    <property type="term" value="F:lipid transporter activity"/>
    <property type="evidence" value="ECO:0007669"/>
    <property type="project" value="TreeGrafter"/>
</dbReference>
<dbReference type="GO" id="GO:0016887">
    <property type="term" value="F:ATP hydrolysis activity"/>
    <property type="evidence" value="ECO:0007669"/>
    <property type="project" value="InterPro"/>
</dbReference>
<protein>
    <submittedName>
        <fullName evidence="3">ABC transporter</fullName>
    </submittedName>
</protein>
<dbReference type="PANTHER" id="PTHR19229:SF250">
    <property type="entry name" value="ABC TRANSPORTER DOMAIN-CONTAINING PROTEIN-RELATED"/>
    <property type="match status" value="1"/>
</dbReference>
<dbReference type="PANTHER" id="PTHR19229">
    <property type="entry name" value="ATP-BINDING CASSETTE TRANSPORTER SUBFAMILY A ABCA"/>
    <property type="match status" value="1"/>
</dbReference>
<dbReference type="GO" id="GO:0016020">
    <property type="term" value="C:membrane"/>
    <property type="evidence" value="ECO:0007669"/>
    <property type="project" value="InterPro"/>
</dbReference>
<dbReference type="Proteomes" id="UP001458880">
    <property type="component" value="Unassembled WGS sequence"/>
</dbReference>
<reference evidence="3 4" key="1">
    <citation type="journal article" date="2024" name="BMC Genomics">
        <title>De novo assembly and annotation of Popillia japonica's genome with initial clues to its potential as an invasive pest.</title>
        <authorList>
            <person name="Cucini C."/>
            <person name="Boschi S."/>
            <person name="Funari R."/>
            <person name="Cardaioli E."/>
            <person name="Iannotti N."/>
            <person name="Marturano G."/>
            <person name="Paoli F."/>
            <person name="Bruttini M."/>
            <person name="Carapelli A."/>
            <person name="Frati F."/>
            <person name="Nardi F."/>
        </authorList>
    </citation>
    <scope>NUCLEOTIDE SEQUENCE [LARGE SCALE GENOMIC DNA]</scope>
    <source>
        <strain evidence="3">DMR45628</strain>
    </source>
</reference>
<name>A0AAW1MZQ6_POPJA</name>
<dbReference type="Gene3D" id="3.40.50.300">
    <property type="entry name" value="P-loop containing nucleotide triphosphate hydrolases"/>
    <property type="match status" value="1"/>
</dbReference>
<sequence length="367" mass="41123">MVVQALAIEGLELGDVADILHWIFSISPHYSLAAAFTNMSNLDTVIRLCDTISEATGIYPACDIYDLCCYEENYFHFNNIGASLIYMGATAIIGFCLLFSVEYRIFDRLIYSCKKNTSTIPTTEDTDDSDVLEEKRRVRTGEIQPGNYEVVLKDLTKQYSNFFGYECFGLLGINGAGKTTTFKMMTGDVVMSYGNGWIRNFNMQTQMKQVQKHVGYCPQFDALLDDMTGKETLIMYCLLRGLPFRESHYMATQLSKEFDFYRHLNKQVKAYSGGNKRKLSSAIALIGDPAIVFLDEPTGKLSSAIALIGDPAIVFLDEPTAGRVHTVGNEIMKSTEHNNNVFPRPFDPHPFSASFCPASVFPRPFVV</sequence>
<accession>A0AAW1MZQ6</accession>
<evidence type="ECO:0000313" key="4">
    <source>
        <dbReference type="Proteomes" id="UP001458880"/>
    </source>
</evidence>
<dbReference type="InterPro" id="IPR026082">
    <property type="entry name" value="ABCA"/>
</dbReference>
<comment type="caution">
    <text evidence="3">The sequence shown here is derived from an EMBL/GenBank/DDBJ whole genome shotgun (WGS) entry which is preliminary data.</text>
</comment>
<dbReference type="EMBL" id="JASPKY010000026">
    <property type="protein sequence ID" value="KAK9751741.1"/>
    <property type="molecule type" value="Genomic_DNA"/>
</dbReference>
<dbReference type="Pfam" id="PF00005">
    <property type="entry name" value="ABC_tran"/>
    <property type="match status" value="1"/>
</dbReference>
<dbReference type="SUPFAM" id="SSF52540">
    <property type="entry name" value="P-loop containing nucleoside triphosphate hydrolases"/>
    <property type="match status" value="1"/>
</dbReference>
<organism evidence="3 4">
    <name type="scientific">Popillia japonica</name>
    <name type="common">Japanese beetle</name>
    <dbReference type="NCBI Taxonomy" id="7064"/>
    <lineage>
        <taxon>Eukaryota</taxon>
        <taxon>Metazoa</taxon>
        <taxon>Ecdysozoa</taxon>
        <taxon>Arthropoda</taxon>
        <taxon>Hexapoda</taxon>
        <taxon>Insecta</taxon>
        <taxon>Pterygota</taxon>
        <taxon>Neoptera</taxon>
        <taxon>Endopterygota</taxon>
        <taxon>Coleoptera</taxon>
        <taxon>Polyphaga</taxon>
        <taxon>Scarabaeiformia</taxon>
        <taxon>Scarabaeidae</taxon>
        <taxon>Rutelinae</taxon>
        <taxon>Popillia</taxon>
    </lineage>
</organism>
<keyword evidence="4" id="KW-1185">Reference proteome</keyword>
<dbReference type="GO" id="GO:0005524">
    <property type="term" value="F:ATP binding"/>
    <property type="evidence" value="ECO:0007669"/>
    <property type="project" value="InterPro"/>
</dbReference>
<evidence type="ECO:0000256" key="1">
    <source>
        <dbReference type="SAM" id="Phobius"/>
    </source>
</evidence>
<evidence type="ECO:0000259" key="2">
    <source>
        <dbReference type="PROSITE" id="PS50893"/>
    </source>
</evidence>
<keyword evidence="1" id="KW-1133">Transmembrane helix</keyword>
<feature type="domain" description="ABC transporter" evidence="2">
    <location>
        <begin position="138"/>
        <end position="361"/>
    </location>
</feature>